<proteinExistence type="predicted"/>
<keyword evidence="1" id="KW-0732">Signal</keyword>
<dbReference type="RefSeq" id="WP_183393486.1">
    <property type="nucleotide sequence ID" value="NZ_JACIDR010000001.1"/>
</dbReference>
<dbReference type="AlphaFoldDB" id="A0A7W6D1Q8"/>
<evidence type="ECO:0000313" key="3">
    <source>
        <dbReference type="Proteomes" id="UP000528964"/>
    </source>
</evidence>
<dbReference type="Proteomes" id="UP000528964">
    <property type="component" value="Unassembled WGS sequence"/>
</dbReference>
<dbReference type="EMBL" id="JACIDR010000001">
    <property type="protein sequence ID" value="MBB3971623.1"/>
    <property type="molecule type" value="Genomic_DNA"/>
</dbReference>
<accession>A0A7W6D1Q8</accession>
<evidence type="ECO:0000256" key="1">
    <source>
        <dbReference type="SAM" id="SignalP"/>
    </source>
</evidence>
<feature type="signal peptide" evidence="1">
    <location>
        <begin position="1"/>
        <end position="27"/>
    </location>
</feature>
<gene>
    <name evidence="2" type="ORF">GGR24_000256</name>
</gene>
<reference evidence="2 3" key="1">
    <citation type="submission" date="2020-08" db="EMBL/GenBank/DDBJ databases">
        <title>Genomic Encyclopedia of Type Strains, Phase IV (KMG-IV): sequencing the most valuable type-strain genomes for metagenomic binning, comparative biology and taxonomic classification.</title>
        <authorList>
            <person name="Goeker M."/>
        </authorList>
    </citation>
    <scope>NUCLEOTIDE SEQUENCE [LARGE SCALE GENOMIC DNA]</scope>
    <source>
        <strain evidence="2 3">DSM 25481</strain>
    </source>
</reference>
<organism evidence="2 3">
    <name type="scientific">Hansschlegelia beijingensis</name>
    <dbReference type="NCBI Taxonomy" id="1133344"/>
    <lineage>
        <taxon>Bacteria</taxon>
        <taxon>Pseudomonadati</taxon>
        <taxon>Pseudomonadota</taxon>
        <taxon>Alphaproteobacteria</taxon>
        <taxon>Hyphomicrobiales</taxon>
        <taxon>Methylopilaceae</taxon>
        <taxon>Hansschlegelia</taxon>
    </lineage>
</organism>
<name>A0A7W6D1Q8_9HYPH</name>
<keyword evidence="3" id="KW-1185">Reference proteome</keyword>
<sequence length="263" mass="27733">MSAVARLRALAPAIVMSLLAGAGAASARDLAAPPPPAAQLAIEVARQPRPARERLDANVAEILKVMAEAGRPISEPDRAALAATAALPDADAVGRIQEILNGYALAEVHLDDEAWFSVSPGSRDPADRPLVQWRWSTFLVKVHNEARVTGPLEVRSIQAVQGVSGDVVAPRPSSGACEDEPHGWAQWFRLQMIGEPSMPARLHGAEVEYLVVQLCSLDAGDRAAELTFYLGGGQVSQGHYGAVSLLFRPTPEPGAPGPAPVSQ</sequence>
<feature type="chain" id="PRO_5031110363" evidence="1">
    <location>
        <begin position="28"/>
        <end position="263"/>
    </location>
</feature>
<comment type="caution">
    <text evidence="2">The sequence shown here is derived from an EMBL/GenBank/DDBJ whole genome shotgun (WGS) entry which is preliminary data.</text>
</comment>
<protein>
    <submittedName>
        <fullName evidence="2">Uncharacterized protein</fullName>
    </submittedName>
</protein>
<evidence type="ECO:0000313" key="2">
    <source>
        <dbReference type="EMBL" id="MBB3971623.1"/>
    </source>
</evidence>